<keyword evidence="3" id="KW-1185">Reference proteome</keyword>
<dbReference type="PROSITE" id="PS51664">
    <property type="entry name" value="YCAO"/>
    <property type="match status" value="1"/>
</dbReference>
<dbReference type="RefSeq" id="WP_344984363.1">
    <property type="nucleotide sequence ID" value="NZ_BAAAXV010000001.1"/>
</dbReference>
<name>A0ABV5S2C1_9ACTN</name>
<gene>
    <name evidence="2" type="ORF">ACFFSA_22245</name>
</gene>
<dbReference type="NCBIfam" id="TIGR00702">
    <property type="entry name" value="YcaO-type kinase domain"/>
    <property type="match status" value="1"/>
</dbReference>
<evidence type="ECO:0000313" key="3">
    <source>
        <dbReference type="Proteomes" id="UP001589532"/>
    </source>
</evidence>
<dbReference type="InterPro" id="IPR022291">
    <property type="entry name" value="Bacteriocin_synth_cyclodeHase"/>
</dbReference>
<dbReference type="NCBIfam" id="TIGR03882">
    <property type="entry name" value="cyclo_dehyd_2"/>
    <property type="match status" value="1"/>
</dbReference>
<dbReference type="EMBL" id="JBHMBW010000019">
    <property type="protein sequence ID" value="MFB9625814.1"/>
    <property type="molecule type" value="Genomic_DNA"/>
</dbReference>
<dbReference type="InterPro" id="IPR003776">
    <property type="entry name" value="YcaO-like_dom"/>
</dbReference>
<dbReference type="NCBIfam" id="TIGR03604">
    <property type="entry name" value="TOMM_cyclo_SagD"/>
    <property type="match status" value="1"/>
</dbReference>
<dbReference type="Pfam" id="PF02624">
    <property type="entry name" value="YcaO"/>
    <property type="match status" value="1"/>
</dbReference>
<dbReference type="Gene3D" id="3.30.160.660">
    <property type="match status" value="1"/>
</dbReference>
<dbReference type="InterPro" id="IPR027624">
    <property type="entry name" value="TOMM_cyclo_SagD"/>
</dbReference>
<accession>A0ABV5S2C1</accession>
<feature type="domain" description="YcaO" evidence="1">
    <location>
        <begin position="388"/>
        <end position="757"/>
    </location>
</feature>
<dbReference type="InterPro" id="IPR035985">
    <property type="entry name" value="Ubiquitin-activating_enz"/>
</dbReference>
<dbReference type="PANTHER" id="PTHR37809">
    <property type="entry name" value="RIBOSOMAL PROTEIN S12 METHYLTHIOTRANSFERASE ACCESSORY FACTOR YCAO"/>
    <property type="match status" value="1"/>
</dbReference>
<protein>
    <submittedName>
        <fullName evidence="2">TOMM leader peptide-binding protein</fullName>
    </submittedName>
</protein>
<dbReference type="Gene3D" id="3.40.50.720">
    <property type="entry name" value="NAD(P)-binding Rossmann-like Domain"/>
    <property type="match status" value="1"/>
</dbReference>
<reference evidence="2 3" key="1">
    <citation type="submission" date="2024-09" db="EMBL/GenBank/DDBJ databases">
        <authorList>
            <person name="Sun Q."/>
            <person name="Mori K."/>
        </authorList>
    </citation>
    <scope>NUCLEOTIDE SEQUENCE [LARGE SCALE GENOMIC DNA]</scope>
    <source>
        <strain evidence="2 3">JCM 3143</strain>
    </source>
</reference>
<dbReference type="Gene3D" id="3.30.40.250">
    <property type="match status" value="1"/>
</dbReference>
<evidence type="ECO:0000313" key="2">
    <source>
        <dbReference type="EMBL" id="MFB9625814.1"/>
    </source>
</evidence>
<comment type="caution">
    <text evidence="2">The sequence shown here is derived from an EMBL/GenBank/DDBJ whole genome shotgun (WGS) entry which is preliminary data.</text>
</comment>
<evidence type="ECO:0000259" key="1">
    <source>
        <dbReference type="PROSITE" id="PS51664"/>
    </source>
</evidence>
<dbReference type="Proteomes" id="UP001589532">
    <property type="component" value="Unassembled WGS sequence"/>
</dbReference>
<dbReference type="InterPro" id="IPR049274">
    <property type="entry name" value="LynD/TruD_wHTH-like"/>
</dbReference>
<organism evidence="2 3">
    <name type="scientific">Nonomuraea helvata</name>
    <dbReference type="NCBI Taxonomy" id="37484"/>
    <lineage>
        <taxon>Bacteria</taxon>
        <taxon>Bacillati</taxon>
        <taxon>Actinomycetota</taxon>
        <taxon>Actinomycetes</taxon>
        <taxon>Streptosporangiales</taxon>
        <taxon>Streptosporangiaceae</taxon>
        <taxon>Nonomuraea</taxon>
    </lineage>
</organism>
<dbReference type="Pfam" id="PF21084">
    <property type="entry name" value="WHD_DUF4423_like"/>
    <property type="match status" value="1"/>
</dbReference>
<dbReference type="Gene3D" id="3.30.1330.230">
    <property type="match status" value="1"/>
</dbReference>
<dbReference type="SUPFAM" id="SSF69572">
    <property type="entry name" value="Activating enzymes of the ubiquitin-like proteins"/>
    <property type="match status" value="1"/>
</dbReference>
<dbReference type="Gene3D" id="3.90.930.60">
    <property type="match status" value="1"/>
</dbReference>
<dbReference type="PANTHER" id="PTHR37809:SF1">
    <property type="entry name" value="RIBOSOMAL PROTEIN S12 METHYLTHIOTRANSFERASE ACCESSORY FACTOR YCAO"/>
    <property type="match status" value="1"/>
</dbReference>
<proteinExistence type="predicted"/>
<sequence>MESTSLGAPRISFKRHVRVELIPGGSVYLVSHNGTFALSGTHARAVATLLDGTRTLAEVREALASTCSSEELGQMLGRLSKANLVGFRGSSKAWQPRDTEADTYWDLAGYDGDRVDLGRASVDIVPVGKIDAEQVGEACRAMGLNRADGTGAVDLSLVFCDDYLDRELDAIDRRHRALGRAWLPAVTSGAVHWIGPVFDPEAGPCWSCLAARLSEHRQGESCMRRELGGSGSTRPPRASLPATRAIGVQLAILQAAKWLAGTRGDLSGHLWTMDTTTLELRRHVVERRPQCPSCGDPETVAAQARAPIVVRSRPKATTSGNGHRSLSAEQVWQRYGHLADPVTGVTGEIRRDPRAPSFLHCYLAGHNRALRSDRLDVARAGLRSRSGGKGASDIEAKVGALCEAVERYSASRFGDEETVLDTFRGLGPQAVHPQDCQLFHPRQFGGRERWNAAHMAFHHVPAPFDETAAVEWTPVWSLTTGRHRYLPTDLLYYRADAADAPVRADSNGNAAGSSLEDAIVQGFLELVERDAVALWWYNRTRQPGVDLASFDDAWIMDLRERYARTGRRLWVLDLTTDLGIPAMAAISKRVDKPAEDIMLGFGAHFDPQVALRRALTELGQLLPAVAGARADGTGYGLADPHLLGWWRTATTAAHPYLLPDSLRPPRHRSDYAYVPRTDLRDDIDHVRGLVSRMGSELLVLDQTRPDIGMPVVKIIVPGLRHFWARFAEGRLYDVPVRLGRLETATSYDELNPIPLFL</sequence>